<keyword evidence="4" id="KW-1185">Reference proteome</keyword>
<dbReference type="InterPro" id="IPR011989">
    <property type="entry name" value="ARM-like"/>
</dbReference>
<name>U7QDI3_9CYAN</name>
<protein>
    <submittedName>
        <fullName evidence="3">HEAT repeats family protein</fullName>
    </submittedName>
</protein>
<evidence type="ECO:0000313" key="4">
    <source>
        <dbReference type="Proteomes" id="UP000017127"/>
    </source>
</evidence>
<reference evidence="3 4" key="1">
    <citation type="journal article" date="2013" name="Front. Microbiol.">
        <title>Comparative genomic analyses of the cyanobacterium, Lyngbya aestuarii BL J, a powerful hydrogen producer.</title>
        <authorList>
            <person name="Kothari A."/>
            <person name="Vaughn M."/>
            <person name="Garcia-Pichel F."/>
        </authorList>
    </citation>
    <scope>NUCLEOTIDE SEQUENCE [LARGE SCALE GENOMIC DNA]</scope>
    <source>
        <strain evidence="3 4">BL J</strain>
    </source>
</reference>
<sequence length="179" mass="19624">DQAVVALVEQILSTTTPLTVKLNGVRSLCWIETLSAIDQLQHILFTSLDQPTSNPSSFSIHQEIIQGLGRMSKPEAKILASQILVEFLQSQHPSLQIPTIKQLVALSLGQLGNITAFDPLVQLLADSETTVQFHCIAALKQLDSPLNSPSVYERLQQLAQHPNLDPCLKQGIAIALTEW</sequence>
<evidence type="ECO:0000313" key="3">
    <source>
        <dbReference type="EMBL" id="ERT05904.1"/>
    </source>
</evidence>
<dbReference type="Gene3D" id="1.25.10.10">
    <property type="entry name" value="Leucine-rich Repeat Variant"/>
    <property type="match status" value="1"/>
</dbReference>
<accession>U7QDI3</accession>
<organism evidence="3 4">
    <name type="scientific">Lyngbya aestuarii BL J</name>
    <dbReference type="NCBI Taxonomy" id="1348334"/>
    <lineage>
        <taxon>Bacteria</taxon>
        <taxon>Bacillati</taxon>
        <taxon>Cyanobacteriota</taxon>
        <taxon>Cyanophyceae</taxon>
        <taxon>Oscillatoriophycideae</taxon>
        <taxon>Oscillatoriales</taxon>
        <taxon>Microcoleaceae</taxon>
        <taxon>Lyngbya</taxon>
    </lineage>
</organism>
<dbReference type="AlphaFoldDB" id="U7QDI3"/>
<gene>
    <name evidence="3" type="ORF">M595_4111</name>
</gene>
<evidence type="ECO:0000256" key="1">
    <source>
        <dbReference type="ARBA" id="ARBA00022549"/>
    </source>
</evidence>
<dbReference type="EMBL" id="AUZM01000046">
    <property type="protein sequence ID" value="ERT05904.1"/>
    <property type="molecule type" value="Genomic_DNA"/>
</dbReference>
<dbReference type="Pfam" id="PF13646">
    <property type="entry name" value="HEAT_2"/>
    <property type="match status" value="1"/>
</dbReference>
<feature type="non-terminal residue" evidence="3">
    <location>
        <position position="1"/>
    </location>
</feature>
<dbReference type="RefSeq" id="WP_023067843.1">
    <property type="nucleotide sequence ID" value="NZ_AUZM01000046.1"/>
</dbReference>
<keyword evidence="1" id="KW-0042">Antenna complex</keyword>
<comment type="caution">
    <text evidence="3">The sequence shown here is derived from an EMBL/GenBank/DDBJ whole genome shotgun (WGS) entry which is preliminary data.</text>
</comment>
<dbReference type="SUPFAM" id="SSF48371">
    <property type="entry name" value="ARM repeat"/>
    <property type="match status" value="1"/>
</dbReference>
<dbReference type="InterPro" id="IPR016024">
    <property type="entry name" value="ARM-type_fold"/>
</dbReference>
<dbReference type="Proteomes" id="UP000017127">
    <property type="component" value="Unassembled WGS sequence"/>
</dbReference>
<keyword evidence="2" id="KW-0605">Phycobilisome</keyword>
<evidence type="ECO:0000256" key="2">
    <source>
        <dbReference type="ARBA" id="ARBA00022738"/>
    </source>
</evidence>
<dbReference type="GO" id="GO:0030089">
    <property type="term" value="C:phycobilisome"/>
    <property type="evidence" value="ECO:0007669"/>
    <property type="project" value="UniProtKB-KW"/>
</dbReference>
<proteinExistence type="predicted"/>